<accession>A0A009SJD4</accession>
<dbReference type="EMBL" id="JEXJ01000001">
    <property type="protein sequence ID" value="EXC53939.1"/>
    <property type="molecule type" value="Genomic_DNA"/>
</dbReference>
<dbReference type="Proteomes" id="UP000020735">
    <property type="component" value="Unassembled WGS sequence"/>
</dbReference>
<sequence length="49" mass="5754">MFYQKRMKLDLAQTLYGKAQNAFPLKNLQIDLQAPNPDKLVLHRIQDLL</sequence>
<reference evidence="1 2" key="1">
    <citation type="submission" date="2014-02" db="EMBL/GenBank/DDBJ databases">
        <title>Comparative genomics and transcriptomics to identify genetic mechanisms underlying the emergence of carbapenem resistant Acinetobacter baumannii (CRAb).</title>
        <authorList>
            <person name="Harris A.D."/>
            <person name="Johnson K.J."/>
            <person name="George J."/>
            <person name="Shefchek K."/>
            <person name="Daugherty S.C."/>
            <person name="Parankush S."/>
            <person name="Sadzewicz L."/>
            <person name="Tallon L."/>
            <person name="Sengamalay N."/>
            <person name="Hazen T.H."/>
            <person name="Rasko D.A."/>
        </authorList>
    </citation>
    <scope>NUCLEOTIDE SEQUENCE [LARGE SCALE GENOMIC DNA]</scope>
    <source>
        <strain evidence="1 2">99063</strain>
    </source>
</reference>
<gene>
    <name evidence="1" type="ORF">J529_0035</name>
</gene>
<organism evidence="1 2">
    <name type="scientific">Acinetobacter baumannii 99063</name>
    <dbReference type="NCBI Taxonomy" id="1310630"/>
    <lineage>
        <taxon>Bacteria</taxon>
        <taxon>Pseudomonadati</taxon>
        <taxon>Pseudomonadota</taxon>
        <taxon>Gammaproteobacteria</taxon>
        <taxon>Moraxellales</taxon>
        <taxon>Moraxellaceae</taxon>
        <taxon>Acinetobacter</taxon>
        <taxon>Acinetobacter calcoaceticus/baumannii complex</taxon>
    </lineage>
</organism>
<name>A0A009SJD4_ACIBA</name>
<protein>
    <submittedName>
        <fullName evidence="1">Uncharacterized protein</fullName>
    </submittedName>
</protein>
<proteinExistence type="predicted"/>
<dbReference type="PATRIC" id="fig|1310630.3.peg.34"/>
<evidence type="ECO:0000313" key="2">
    <source>
        <dbReference type="Proteomes" id="UP000020735"/>
    </source>
</evidence>
<evidence type="ECO:0000313" key="1">
    <source>
        <dbReference type="EMBL" id="EXC53939.1"/>
    </source>
</evidence>
<dbReference type="AlphaFoldDB" id="A0A009SJD4"/>
<comment type="caution">
    <text evidence="1">The sequence shown here is derived from an EMBL/GenBank/DDBJ whole genome shotgun (WGS) entry which is preliminary data.</text>
</comment>